<evidence type="ECO:0000259" key="2">
    <source>
        <dbReference type="Pfam" id="PF00557"/>
    </source>
</evidence>
<dbReference type="Pfam" id="PF00557">
    <property type="entry name" value="Peptidase_M24"/>
    <property type="match status" value="1"/>
</dbReference>
<comment type="caution">
    <text evidence="3">The sequence shown here is derived from an EMBL/GenBank/DDBJ whole genome shotgun (WGS) entry which is preliminary data.</text>
</comment>
<proteinExistence type="predicted"/>
<evidence type="ECO:0000313" key="3">
    <source>
        <dbReference type="EMBL" id="KAJ3997696.1"/>
    </source>
</evidence>
<dbReference type="SUPFAM" id="SSF55920">
    <property type="entry name" value="Creatinase/aminopeptidase"/>
    <property type="match status" value="1"/>
</dbReference>
<keyword evidence="4" id="KW-1185">Reference proteome</keyword>
<gene>
    <name evidence="3" type="ORF">F5050DRAFT_1887509</name>
</gene>
<evidence type="ECO:0000256" key="1">
    <source>
        <dbReference type="SAM" id="SignalP"/>
    </source>
</evidence>
<accession>A0ABQ8QGU3</accession>
<dbReference type="EMBL" id="MU790576">
    <property type="protein sequence ID" value="KAJ3997696.1"/>
    <property type="molecule type" value="Genomic_DNA"/>
</dbReference>
<keyword evidence="1" id="KW-0732">Signal</keyword>
<feature type="signal peptide" evidence="1">
    <location>
        <begin position="1"/>
        <end position="25"/>
    </location>
</feature>
<reference evidence="3" key="1">
    <citation type="submission" date="2022-08" db="EMBL/GenBank/DDBJ databases">
        <authorList>
            <consortium name="DOE Joint Genome Institute"/>
            <person name="Min B."/>
            <person name="Riley R."/>
            <person name="Sierra-Patev S."/>
            <person name="Naranjo-Ortiz M."/>
            <person name="Looney B."/>
            <person name="Konkel Z."/>
            <person name="Slot J.C."/>
            <person name="Sakamoto Y."/>
            <person name="Steenwyk J.L."/>
            <person name="Rokas A."/>
            <person name="Carro J."/>
            <person name="Camarero S."/>
            <person name="Ferreira P."/>
            <person name="Molpeceres G."/>
            <person name="Ruiz-Duenas F.J."/>
            <person name="Serrano A."/>
            <person name="Henrissat B."/>
            <person name="Drula E."/>
            <person name="Hughes K.W."/>
            <person name="Mata J.L."/>
            <person name="Ishikawa N.K."/>
            <person name="Vargas-Isla R."/>
            <person name="Ushijima S."/>
            <person name="Smith C.A."/>
            <person name="Ahrendt S."/>
            <person name="Andreopoulos W."/>
            <person name="He G."/>
            <person name="Labutti K."/>
            <person name="Lipzen A."/>
            <person name="Ng V."/>
            <person name="Sandor L."/>
            <person name="Barry K."/>
            <person name="Martinez A.T."/>
            <person name="Xiao Y."/>
            <person name="Gibbons J.G."/>
            <person name="Terashima K."/>
            <person name="Hibbett D.S."/>
            <person name="Grigoriev I.V."/>
        </authorList>
    </citation>
    <scope>NUCLEOTIDE SEQUENCE</scope>
    <source>
        <strain evidence="3">TFB10827</strain>
    </source>
</reference>
<dbReference type="Gene3D" id="3.90.230.10">
    <property type="entry name" value="Creatinase/methionine aminopeptidase superfamily"/>
    <property type="match status" value="1"/>
</dbReference>
<feature type="domain" description="Peptidase M24" evidence="2">
    <location>
        <begin position="195"/>
        <end position="362"/>
    </location>
</feature>
<dbReference type="Proteomes" id="UP001163828">
    <property type="component" value="Unassembled WGS sequence"/>
</dbReference>
<protein>
    <recommendedName>
        <fullName evidence="2">Peptidase M24 domain-containing protein</fullName>
    </recommendedName>
</protein>
<dbReference type="InterPro" id="IPR000994">
    <property type="entry name" value="Pept_M24"/>
</dbReference>
<evidence type="ECO:0000313" key="4">
    <source>
        <dbReference type="Proteomes" id="UP001163828"/>
    </source>
</evidence>
<dbReference type="InterPro" id="IPR036005">
    <property type="entry name" value="Creatinase/aminopeptidase-like"/>
</dbReference>
<name>A0ABQ8QGU3_9AGAR</name>
<organism evidence="3 4">
    <name type="scientific">Lentinula boryana</name>
    <dbReference type="NCBI Taxonomy" id="40481"/>
    <lineage>
        <taxon>Eukaryota</taxon>
        <taxon>Fungi</taxon>
        <taxon>Dikarya</taxon>
        <taxon>Basidiomycota</taxon>
        <taxon>Agaricomycotina</taxon>
        <taxon>Agaricomycetes</taxon>
        <taxon>Agaricomycetidae</taxon>
        <taxon>Agaricales</taxon>
        <taxon>Marasmiineae</taxon>
        <taxon>Omphalotaceae</taxon>
        <taxon>Lentinula</taxon>
    </lineage>
</organism>
<feature type="chain" id="PRO_5045750183" description="Peptidase M24 domain-containing protein" evidence="1">
    <location>
        <begin position="26"/>
        <end position="452"/>
    </location>
</feature>
<sequence>MLNLYSWSWLLLSCNLLLLPASTWAETDILYKSLPSLREQARIRDTWLKERISRIPSLLKKYGVDAWLMSQREHAEDTIWWSIKNATDYDAHRRTVLLFHTNESALEGKPNPIKWVDNTGQAWPELLQVLEDFDPRRIAINVDQNIAFAGGLHVGEHNVIAQELGQQWIQRMVNVPLLGNEYVTTKLDSQLKYYRDMQDIVWLMMEEGFSHRNILPGVTTTEDLSWWFREKMLILNVTTWNHPRVSVLTEESFPGWTGTEDVIQEGDLLHIDWGITAMGMNTDTQHMAYVLRAGETDAPVSLIQGLKKANRMQDIHLETMRAGMTGNEILEKCLAQMKIEGIEGQIYSHPIGDWGHDAGAVIAQRSTYQGFTNMPEHVPVLGELIILPDTYYSIELYAYHFVPERNETIRFRIEENAYWDKDTERWKFVKGRQEKLYLIHKPRDTPVLKVQL</sequence>